<evidence type="ECO:0000259" key="9">
    <source>
        <dbReference type="Pfam" id="PF02776"/>
    </source>
</evidence>
<feature type="domain" description="Thiamine pyrophosphate enzyme N-terminal TPP-binding" evidence="9">
    <location>
        <begin position="15"/>
        <end position="125"/>
    </location>
</feature>
<evidence type="ECO:0000256" key="4">
    <source>
        <dbReference type="ARBA" id="ARBA00022842"/>
    </source>
</evidence>
<dbReference type="CDD" id="cd07037">
    <property type="entry name" value="TPP_PYR_MenD"/>
    <property type="match status" value="1"/>
</dbReference>
<evidence type="ECO:0000313" key="11">
    <source>
        <dbReference type="EMBL" id="HHH13644.1"/>
    </source>
</evidence>
<dbReference type="InterPro" id="IPR011766">
    <property type="entry name" value="TPP_enzyme_TPP-bd"/>
</dbReference>
<dbReference type="GO" id="GO:0070204">
    <property type="term" value="F:2-succinyl-5-enolpyruvyl-6-hydroxy-3-cyclohexene-1-carboxylic-acid synthase activity"/>
    <property type="evidence" value="ECO:0007669"/>
    <property type="project" value="UniProtKB-UniRule"/>
</dbReference>
<dbReference type="InterPro" id="IPR029061">
    <property type="entry name" value="THDP-binding"/>
</dbReference>
<evidence type="ECO:0000256" key="2">
    <source>
        <dbReference type="ARBA" id="ARBA00022679"/>
    </source>
</evidence>
<evidence type="ECO:0000256" key="6">
    <source>
        <dbReference type="ARBA" id="ARBA00023211"/>
    </source>
</evidence>
<dbReference type="PIRSF" id="PIRSF004983">
    <property type="entry name" value="MenD"/>
    <property type="match status" value="1"/>
</dbReference>
<keyword evidence="3 7" id="KW-0479">Metal-binding</keyword>
<evidence type="ECO:0000259" key="10">
    <source>
        <dbReference type="Pfam" id="PF16582"/>
    </source>
</evidence>
<dbReference type="EC" id="2.2.1.9" evidence="7"/>
<dbReference type="Pfam" id="PF16582">
    <property type="entry name" value="TPP_enzyme_M_2"/>
    <property type="match status" value="1"/>
</dbReference>
<dbReference type="GO" id="GO:0030976">
    <property type="term" value="F:thiamine pyrophosphate binding"/>
    <property type="evidence" value="ECO:0007669"/>
    <property type="project" value="UniProtKB-UniRule"/>
</dbReference>
<dbReference type="UniPathway" id="UPA01057">
    <property type="reaction ID" value="UER00164"/>
</dbReference>
<protein>
    <recommendedName>
        <fullName evidence="7">2-succinyl-5-enolpyruvyl-6-hydroxy-3-cyclohexene-1-carboxylate synthase</fullName>
        <shortName evidence="7">SEPHCHC synthase</shortName>
        <ecNumber evidence="7">2.2.1.9</ecNumber>
    </recommendedName>
    <alternativeName>
        <fullName evidence="7">Menaquinone biosynthesis protein MenD</fullName>
    </alternativeName>
</protein>
<evidence type="ECO:0000259" key="8">
    <source>
        <dbReference type="Pfam" id="PF02775"/>
    </source>
</evidence>
<dbReference type="GO" id="GO:0000287">
    <property type="term" value="F:magnesium ion binding"/>
    <property type="evidence" value="ECO:0007669"/>
    <property type="project" value="UniProtKB-UniRule"/>
</dbReference>
<comment type="similarity">
    <text evidence="7">Belongs to the TPP enzyme family. MenD subfamily.</text>
</comment>
<comment type="catalytic activity">
    <reaction evidence="7">
        <text>isochorismate + 2-oxoglutarate + H(+) = 5-enolpyruvoyl-6-hydroxy-2-succinyl-cyclohex-3-ene-1-carboxylate + CO2</text>
        <dbReference type="Rhea" id="RHEA:25593"/>
        <dbReference type="ChEBI" id="CHEBI:15378"/>
        <dbReference type="ChEBI" id="CHEBI:16526"/>
        <dbReference type="ChEBI" id="CHEBI:16810"/>
        <dbReference type="ChEBI" id="CHEBI:29780"/>
        <dbReference type="ChEBI" id="CHEBI:58818"/>
        <dbReference type="EC" id="2.2.1.9"/>
    </reaction>
</comment>
<comment type="pathway">
    <text evidence="7">Quinol/quinone metabolism; 1,4-dihydroxy-2-naphthoate biosynthesis; 1,4-dihydroxy-2-naphthoate from chorismate: step 2/7.</text>
</comment>
<comment type="cofactor">
    <cofactor evidence="7">
        <name>thiamine diphosphate</name>
        <dbReference type="ChEBI" id="CHEBI:58937"/>
    </cofactor>
    <text evidence="7">Binds 1 thiamine pyrophosphate per subunit.</text>
</comment>
<dbReference type="InterPro" id="IPR004433">
    <property type="entry name" value="MenaQ_synth_MenD"/>
</dbReference>
<comment type="subunit">
    <text evidence="7">Homodimer.</text>
</comment>
<dbReference type="GO" id="GO:0009234">
    <property type="term" value="P:menaquinone biosynthetic process"/>
    <property type="evidence" value="ECO:0007669"/>
    <property type="project" value="UniProtKB-UniRule"/>
</dbReference>
<comment type="cofactor">
    <cofactor evidence="7">
        <name>Mg(2+)</name>
        <dbReference type="ChEBI" id="CHEBI:18420"/>
    </cofactor>
    <cofactor evidence="7">
        <name>Mn(2+)</name>
        <dbReference type="ChEBI" id="CHEBI:29035"/>
    </cofactor>
</comment>
<comment type="caution">
    <text evidence="11">The sequence shown here is derived from an EMBL/GenBank/DDBJ whole genome shotgun (WGS) entry which is preliminary data.</text>
</comment>
<accession>A0A7C5N4D1</accession>
<dbReference type="Gene3D" id="3.40.50.970">
    <property type="match status" value="2"/>
</dbReference>
<dbReference type="SUPFAM" id="SSF52518">
    <property type="entry name" value="Thiamin diphosphate-binding fold (THDP-binding)"/>
    <property type="match status" value="2"/>
</dbReference>
<dbReference type="GO" id="GO:0030145">
    <property type="term" value="F:manganese ion binding"/>
    <property type="evidence" value="ECO:0007669"/>
    <property type="project" value="UniProtKB-UniRule"/>
</dbReference>
<dbReference type="Pfam" id="PF02775">
    <property type="entry name" value="TPP_enzyme_C"/>
    <property type="match status" value="1"/>
</dbReference>
<keyword evidence="2 7" id="KW-0808">Transferase</keyword>
<dbReference type="NCBIfam" id="TIGR00173">
    <property type="entry name" value="menD"/>
    <property type="match status" value="1"/>
</dbReference>
<comment type="pathway">
    <text evidence="7">Quinol/quinone metabolism; menaquinone biosynthesis.</text>
</comment>
<evidence type="ECO:0000256" key="1">
    <source>
        <dbReference type="ARBA" id="ARBA00022428"/>
    </source>
</evidence>
<keyword evidence="6 7" id="KW-0464">Manganese</keyword>
<dbReference type="Proteomes" id="UP000886100">
    <property type="component" value="Unassembled WGS sequence"/>
</dbReference>
<name>A0A7C5N4D1_9GAMM</name>
<keyword evidence="1 7" id="KW-0474">Menaquinone biosynthesis</keyword>
<keyword evidence="4 7" id="KW-0460">Magnesium</keyword>
<gene>
    <name evidence="7 11" type="primary">menD</name>
    <name evidence="11" type="ORF">ENJ98_05355</name>
</gene>
<dbReference type="CDD" id="cd02009">
    <property type="entry name" value="TPP_SHCHC_synthase"/>
    <property type="match status" value="1"/>
</dbReference>
<reference evidence="11" key="1">
    <citation type="journal article" date="2020" name="mSystems">
        <title>Genome- and Community-Level Interaction Insights into Carbon Utilization and Element Cycling Functions of Hydrothermarchaeota in Hydrothermal Sediment.</title>
        <authorList>
            <person name="Zhou Z."/>
            <person name="Liu Y."/>
            <person name="Xu W."/>
            <person name="Pan J."/>
            <person name="Luo Z.H."/>
            <person name="Li M."/>
        </authorList>
    </citation>
    <scope>NUCLEOTIDE SEQUENCE [LARGE SCALE GENOMIC DNA]</scope>
    <source>
        <strain evidence="11">HyVt-535</strain>
    </source>
</reference>
<dbReference type="Gene3D" id="3.40.50.1220">
    <property type="entry name" value="TPP-binding domain"/>
    <property type="match status" value="1"/>
</dbReference>
<evidence type="ECO:0000256" key="7">
    <source>
        <dbReference type="HAMAP-Rule" id="MF_01659"/>
    </source>
</evidence>
<sequence length="544" mass="58896">MKDLGRVNLEWALSLLEGLAGAGLEQVVISPGSRSTPLVLAAILHPRLKHTVILDERCAAFTALGMARASGRPVALVATSGSAPGNWLPAVMEADESGVPLVLLSADRPWELQRCGANQTTDQVGLFGSHVRAFHQVSEAAEEEDPRRRLRALGRQLVRECQWPRPGPVHLNLPFREPLVPAGELPRPEAGEVRPPVFPSLSPPQALLSRLLETFSAGPGLIFCGEAGASLEAVPALAEALGVPLLADPLSGLRFTGRDCPNRVTAYPRFLASPEKVEELRPHWILQFGSLPLSAALRQALERWGVAHHWVVDPRGRRIDPLGLGVETLPVEAQALADELCRMQPNREEPQWLYRWRHAEEEIGELPPEGRLVRQVMEALPDGSLLFSGNSLAVRWLDAWSEQGARRIAIHCNRGLSGIDGNLSTFIGMARLWNGTGRRLALVGDLTFQHDLGALANTAGLDAVVVVLQNGGGGIFDTLPQRHLPEFESCWRTPQAIDLAHLPGLFGVGFRRVAAAGELGPALDAAFDQGGFQVVEVLLPGKRV</sequence>
<feature type="domain" description="Menaquinone biosynthesis protein MenD middle" evidence="10">
    <location>
        <begin position="212"/>
        <end position="363"/>
    </location>
</feature>
<evidence type="ECO:0000256" key="5">
    <source>
        <dbReference type="ARBA" id="ARBA00023052"/>
    </source>
</evidence>
<dbReference type="EMBL" id="DROM01000322">
    <property type="protein sequence ID" value="HHH13644.1"/>
    <property type="molecule type" value="Genomic_DNA"/>
</dbReference>
<dbReference type="UniPathway" id="UPA00079"/>
<dbReference type="PANTHER" id="PTHR42916">
    <property type="entry name" value="2-SUCCINYL-5-ENOLPYRUVYL-6-HYDROXY-3-CYCLOHEXENE-1-CARBOXYLATE SYNTHASE"/>
    <property type="match status" value="1"/>
</dbReference>
<dbReference type="Pfam" id="PF02776">
    <property type="entry name" value="TPP_enzyme_N"/>
    <property type="match status" value="1"/>
</dbReference>
<dbReference type="InterPro" id="IPR032264">
    <property type="entry name" value="MenD_middle"/>
</dbReference>
<comment type="function">
    <text evidence="7">Catalyzes the thiamine diphosphate-dependent decarboxylation of 2-oxoglutarate and the subsequent addition of the resulting succinic semialdehyde-thiamine pyrophosphate anion to isochorismate to yield 2-succinyl-5-enolpyruvyl-6-hydroxy-3-cyclohexene-1-carboxylate (SEPHCHC).</text>
</comment>
<dbReference type="AlphaFoldDB" id="A0A7C5N4D1"/>
<keyword evidence="5 7" id="KW-0786">Thiamine pyrophosphate</keyword>
<dbReference type="HAMAP" id="MF_01659">
    <property type="entry name" value="MenD"/>
    <property type="match status" value="1"/>
</dbReference>
<evidence type="ECO:0000256" key="3">
    <source>
        <dbReference type="ARBA" id="ARBA00022723"/>
    </source>
</evidence>
<feature type="domain" description="Thiamine pyrophosphate enzyme TPP-binding" evidence="8">
    <location>
        <begin position="415"/>
        <end position="537"/>
    </location>
</feature>
<dbReference type="PANTHER" id="PTHR42916:SF1">
    <property type="entry name" value="PROTEIN PHYLLO, CHLOROPLASTIC"/>
    <property type="match status" value="1"/>
</dbReference>
<proteinExistence type="inferred from homology"/>
<dbReference type="InterPro" id="IPR012001">
    <property type="entry name" value="Thiamin_PyroP_enz_TPP-bd_dom"/>
</dbReference>
<organism evidence="11">
    <name type="scientific">Thiolapillus brandeum</name>
    <dbReference type="NCBI Taxonomy" id="1076588"/>
    <lineage>
        <taxon>Bacteria</taxon>
        <taxon>Pseudomonadati</taxon>
        <taxon>Pseudomonadota</taxon>
        <taxon>Gammaproteobacteria</taxon>
        <taxon>Chromatiales</taxon>
        <taxon>Sedimenticolaceae</taxon>
        <taxon>Thiolapillus</taxon>
    </lineage>
</organism>